<dbReference type="Proteomes" id="UP001595818">
    <property type="component" value="Unassembled WGS sequence"/>
</dbReference>
<protein>
    <submittedName>
        <fullName evidence="1">Uncharacterized protein</fullName>
    </submittedName>
</protein>
<sequence>MGNYFSLFAKFQSDFHLMIFVPFLLQIKKGKQNLSAGGGNPFAVSYLSKIKAGTRAGKLLGVQHVTPQDGDFVTNIKVFKPNCFQFENFLISFIVKQITGFEKYHLSYKRGSVLSETP</sequence>
<accession>A0ABV9T0I1</accession>
<gene>
    <name evidence="1" type="ORF">ACFPFU_09690</name>
</gene>
<name>A0ABV9T0I1_9BACT</name>
<proteinExistence type="predicted"/>
<organism evidence="1 2">
    <name type="scientific">Negadavirga shengliensis</name>
    <dbReference type="NCBI Taxonomy" id="1389218"/>
    <lineage>
        <taxon>Bacteria</taxon>
        <taxon>Pseudomonadati</taxon>
        <taxon>Bacteroidota</taxon>
        <taxon>Cytophagia</taxon>
        <taxon>Cytophagales</taxon>
        <taxon>Cyclobacteriaceae</taxon>
        <taxon>Negadavirga</taxon>
    </lineage>
</organism>
<comment type="caution">
    <text evidence="1">The sequence shown here is derived from an EMBL/GenBank/DDBJ whole genome shotgun (WGS) entry which is preliminary data.</text>
</comment>
<keyword evidence="2" id="KW-1185">Reference proteome</keyword>
<reference evidence="2" key="1">
    <citation type="journal article" date="2019" name="Int. J. Syst. Evol. Microbiol.">
        <title>The Global Catalogue of Microorganisms (GCM) 10K type strain sequencing project: providing services to taxonomists for standard genome sequencing and annotation.</title>
        <authorList>
            <consortium name="The Broad Institute Genomics Platform"/>
            <consortium name="The Broad Institute Genome Sequencing Center for Infectious Disease"/>
            <person name="Wu L."/>
            <person name="Ma J."/>
        </authorList>
    </citation>
    <scope>NUCLEOTIDE SEQUENCE [LARGE SCALE GENOMIC DNA]</scope>
    <source>
        <strain evidence="2">CGMCC 4.7466</strain>
    </source>
</reference>
<evidence type="ECO:0000313" key="2">
    <source>
        <dbReference type="Proteomes" id="UP001595818"/>
    </source>
</evidence>
<dbReference type="RefSeq" id="WP_377063918.1">
    <property type="nucleotide sequence ID" value="NZ_JBHSJJ010000004.1"/>
</dbReference>
<dbReference type="EMBL" id="JBHSJJ010000004">
    <property type="protein sequence ID" value="MFC4871959.1"/>
    <property type="molecule type" value="Genomic_DNA"/>
</dbReference>
<evidence type="ECO:0000313" key="1">
    <source>
        <dbReference type="EMBL" id="MFC4871959.1"/>
    </source>
</evidence>